<dbReference type="OrthoDB" id="9810154at2"/>
<evidence type="ECO:0000313" key="4">
    <source>
        <dbReference type="Proteomes" id="UP000002964"/>
    </source>
</evidence>
<evidence type="ECO:0000313" key="3">
    <source>
        <dbReference type="EMBL" id="EIC22846.1"/>
    </source>
</evidence>
<dbReference type="PANTHER" id="PTHR39339:SF1">
    <property type="entry name" value="CHAD DOMAIN-CONTAINING PROTEIN"/>
    <property type="match status" value="1"/>
</dbReference>
<organism evidence="3 4">
    <name type="scientific">Thiorhodovibrio frisius</name>
    <dbReference type="NCBI Taxonomy" id="631362"/>
    <lineage>
        <taxon>Bacteria</taxon>
        <taxon>Pseudomonadati</taxon>
        <taxon>Pseudomonadota</taxon>
        <taxon>Gammaproteobacteria</taxon>
        <taxon>Chromatiales</taxon>
        <taxon>Chromatiaceae</taxon>
        <taxon>Thiorhodovibrio</taxon>
    </lineage>
</organism>
<dbReference type="SMART" id="SM00880">
    <property type="entry name" value="CHAD"/>
    <property type="match status" value="1"/>
</dbReference>
<name>H8YWM0_9GAMM</name>
<feature type="region of interest" description="Disordered" evidence="1">
    <location>
        <begin position="161"/>
        <end position="194"/>
    </location>
</feature>
<protein>
    <recommendedName>
        <fullName evidence="2">CHAD domain-containing protein</fullName>
    </recommendedName>
</protein>
<dbReference type="Pfam" id="PF05235">
    <property type="entry name" value="CHAD"/>
    <property type="match status" value="1"/>
</dbReference>
<feature type="domain" description="CHAD" evidence="2">
    <location>
        <begin position="14"/>
        <end position="329"/>
    </location>
</feature>
<dbReference type="Proteomes" id="UP000002964">
    <property type="component" value="Unassembled WGS sequence"/>
</dbReference>
<accession>H8YWM0</accession>
<reference evidence="3 4" key="2">
    <citation type="submission" date="2011-11" db="EMBL/GenBank/DDBJ databases">
        <authorList>
            <consortium name="US DOE Joint Genome Institute"/>
            <person name="Lucas S."/>
            <person name="Han J."/>
            <person name="Lapidus A."/>
            <person name="Cheng J.-F."/>
            <person name="Goodwin L."/>
            <person name="Pitluck S."/>
            <person name="Peters L."/>
            <person name="Ovchinnikova G."/>
            <person name="Zhang X."/>
            <person name="Detter J.C."/>
            <person name="Han C."/>
            <person name="Tapia R."/>
            <person name="Land M."/>
            <person name="Hauser L."/>
            <person name="Kyrpides N."/>
            <person name="Ivanova N."/>
            <person name="Pagani I."/>
            <person name="Vogl K."/>
            <person name="Liu Z."/>
            <person name="Overmann J."/>
            <person name="Frigaard N.-U."/>
            <person name="Bryant D."/>
            <person name="Woyke T."/>
        </authorList>
    </citation>
    <scope>NUCLEOTIDE SEQUENCE [LARGE SCALE GENOMIC DNA]</scope>
    <source>
        <strain evidence="3 4">970</strain>
    </source>
</reference>
<evidence type="ECO:0000259" key="2">
    <source>
        <dbReference type="PROSITE" id="PS51708"/>
    </source>
</evidence>
<dbReference type="Gene3D" id="1.40.20.10">
    <property type="entry name" value="CHAD domain"/>
    <property type="match status" value="1"/>
</dbReference>
<evidence type="ECO:0000256" key="1">
    <source>
        <dbReference type="SAM" id="MobiDB-lite"/>
    </source>
</evidence>
<gene>
    <name evidence="3" type="ORF">Thi970DRAFT_00482</name>
</gene>
<dbReference type="InterPro" id="IPR038186">
    <property type="entry name" value="CHAD_dom_sf"/>
</dbReference>
<dbReference type="PANTHER" id="PTHR39339">
    <property type="entry name" value="SLR1444 PROTEIN"/>
    <property type="match status" value="1"/>
</dbReference>
<dbReference type="HOGENOM" id="CLU_040400_1_0_6"/>
<dbReference type="PROSITE" id="PS51708">
    <property type="entry name" value="CHAD"/>
    <property type="match status" value="1"/>
</dbReference>
<keyword evidence="4" id="KW-1185">Reference proteome</keyword>
<sequence>MAAKTKPSPPLTAEMPVAAAIRAILRHNLEAMLAHQELARDGADIEGVHQMRVALRRMRSALSLFRAVLDRAQALAWREQMRELAGQLGRARDLDVFIDEGLADTAGKLPLSGEAALRELALARRAQVYASEVRPMLESDSYRHFCAEFPRWIEQGIEVTEPKPNPEIGSETGSQTGFGTGVETGPHRARGKGARKLARPILASARKLLDKQERRVLDAGTAVNRHDAPAMHQLRIECKKLRYAAEFFRPLFTDMGEFIRCMKGIQDLLGVMNDLALTQGLLDDLLSNTPEDRDLQRFAGALIGWRSYHFHRLLEDFDNRWEALVAARRPWWD</sequence>
<dbReference type="InterPro" id="IPR007899">
    <property type="entry name" value="CHAD_dom"/>
</dbReference>
<dbReference type="STRING" id="631362.Thi970DRAFT_00482"/>
<dbReference type="EMBL" id="JH603168">
    <property type="protein sequence ID" value="EIC22846.1"/>
    <property type="molecule type" value="Genomic_DNA"/>
</dbReference>
<reference evidence="4" key="1">
    <citation type="submission" date="2011-06" db="EMBL/GenBank/DDBJ databases">
        <authorList>
            <consortium name="US DOE Joint Genome Institute (JGI-PGF)"/>
            <person name="Lucas S."/>
            <person name="Han J."/>
            <person name="Lapidus A."/>
            <person name="Cheng J.-F."/>
            <person name="Goodwin L."/>
            <person name="Pitluck S."/>
            <person name="Peters L."/>
            <person name="Land M.L."/>
            <person name="Hauser L."/>
            <person name="Vogl K."/>
            <person name="Liu Z."/>
            <person name="Overmann J."/>
            <person name="Frigaard N.-U."/>
            <person name="Bryant D.A."/>
            <person name="Woyke T.J."/>
        </authorList>
    </citation>
    <scope>NUCLEOTIDE SEQUENCE [LARGE SCALE GENOMIC DNA]</scope>
    <source>
        <strain evidence="4">970</strain>
    </source>
</reference>
<proteinExistence type="predicted"/>
<dbReference type="AlphaFoldDB" id="H8YWM0"/>
<dbReference type="eggNOG" id="COG5607">
    <property type="taxonomic scope" value="Bacteria"/>
</dbReference>